<accession>A0AAD4QXF3</accession>
<feature type="region of interest" description="Disordered" evidence="1">
    <location>
        <begin position="138"/>
        <end position="163"/>
    </location>
</feature>
<evidence type="ECO:0000256" key="1">
    <source>
        <dbReference type="SAM" id="MobiDB-lite"/>
    </source>
</evidence>
<feature type="signal peptide" evidence="2">
    <location>
        <begin position="1"/>
        <end position="26"/>
    </location>
</feature>
<evidence type="ECO:0000313" key="4">
    <source>
        <dbReference type="Proteomes" id="UP001201812"/>
    </source>
</evidence>
<dbReference type="EMBL" id="JAKKPZ010000040">
    <property type="protein sequence ID" value="KAI1707587.1"/>
    <property type="molecule type" value="Genomic_DNA"/>
</dbReference>
<proteinExistence type="predicted"/>
<dbReference type="AlphaFoldDB" id="A0AAD4QXF3"/>
<reference evidence="3" key="1">
    <citation type="submission" date="2022-01" db="EMBL/GenBank/DDBJ databases">
        <title>Genome Sequence Resource for Two Populations of Ditylenchus destructor, the Migratory Endoparasitic Phytonematode.</title>
        <authorList>
            <person name="Zhang H."/>
            <person name="Lin R."/>
            <person name="Xie B."/>
        </authorList>
    </citation>
    <scope>NUCLEOTIDE SEQUENCE</scope>
    <source>
        <strain evidence="3">BazhouSP</strain>
    </source>
</reference>
<protein>
    <submittedName>
        <fullName evidence="3">Uncharacterized protein</fullName>
    </submittedName>
</protein>
<dbReference type="Proteomes" id="UP001201812">
    <property type="component" value="Unassembled WGS sequence"/>
</dbReference>
<comment type="caution">
    <text evidence="3">The sequence shown here is derived from an EMBL/GenBank/DDBJ whole genome shotgun (WGS) entry which is preliminary data.</text>
</comment>
<name>A0AAD4QXF3_9BILA</name>
<keyword evidence="4" id="KW-1185">Reference proteome</keyword>
<sequence length="248" mass="27969">MASFRQNPHSLVFICSLMIQLHISACLPLLLPPQKYSVPTISRKELISELQELSKKVAEMRSKWYNKAQHSGLKELLSAQQQQKLATTPMPKFTPGTDLLKVFHHRPSPSEISLGIFNPYKSSKFALLNLEKEKVKNSKEEAKSAGPEMVDHGEKKTVNDPEVDTTFDENLDEILESISEDKDDTRLDGQSTDAIMNEMDSDEEIETRPANIRDCLFLRSGCTPARRMDWANTSAYLDKVQALMNSAA</sequence>
<organism evidence="3 4">
    <name type="scientific">Ditylenchus destructor</name>
    <dbReference type="NCBI Taxonomy" id="166010"/>
    <lineage>
        <taxon>Eukaryota</taxon>
        <taxon>Metazoa</taxon>
        <taxon>Ecdysozoa</taxon>
        <taxon>Nematoda</taxon>
        <taxon>Chromadorea</taxon>
        <taxon>Rhabditida</taxon>
        <taxon>Tylenchina</taxon>
        <taxon>Tylenchomorpha</taxon>
        <taxon>Sphaerularioidea</taxon>
        <taxon>Anguinidae</taxon>
        <taxon>Anguininae</taxon>
        <taxon>Ditylenchus</taxon>
    </lineage>
</organism>
<evidence type="ECO:0000313" key="3">
    <source>
        <dbReference type="EMBL" id="KAI1707587.1"/>
    </source>
</evidence>
<feature type="compositionally biased region" description="Basic and acidic residues" evidence="1">
    <location>
        <begin position="138"/>
        <end position="159"/>
    </location>
</feature>
<feature type="chain" id="PRO_5041937985" evidence="2">
    <location>
        <begin position="27"/>
        <end position="248"/>
    </location>
</feature>
<keyword evidence="2" id="KW-0732">Signal</keyword>
<gene>
    <name evidence="3" type="ORF">DdX_12424</name>
</gene>
<evidence type="ECO:0000256" key="2">
    <source>
        <dbReference type="SAM" id="SignalP"/>
    </source>
</evidence>